<dbReference type="EMBL" id="FM180568">
    <property type="protein sequence ID" value="CAS10301.1"/>
    <property type="molecule type" value="Genomic_DNA"/>
</dbReference>
<evidence type="ECO:0000313" key="1">
    <source>
        <dbReference type="EMBL" id="CAS10301.1"/>
    </source>
</evidence>
<dbReference type="RefSeq" id="WP_000619835.1">
    <property type="nucleotide sequence ID" value="NC_011601.1"/>
</dbReference>
<dbReference type="GO" id="GO:0006508">
    <property type="term" value="P:proteolysis"/>
    <property type="evidence" value="ECO:0007669"/>
    <property type="project" value="UniProtKB-KW"/>
</dbReference>
<evidence type="ECO:0000313" key="2">
    <source>
        <dbReference type="Proteomes" id="UP000008205"/>
    </source>
</evidence>
<name>B7UGR6_ECO27</name>
<dbReference type="AlphaFoldDB" id="B7UGR6"/>
<dbReference type="Proteomes" id="UP000008205">
    <property type="component" value="Chromosome"/>
</dbReference>
<organism evidence="1 2">
    <name type="scientific">Escherichia coli O127:H6 (strain E2348/69 / EPEC)</name>
    <dbReference type="NCBI Taxonomy" id="574521"/>
    <lineage>
        <taxon>Bacteria</taxon>
        <taxon>Pseudomonadati</taxon>
        <taxon>Pseudomonadota</taxon>
        <taxon>Gammaproteobacteria</taxon>
        <taxon>Enterobacterales</taxon>
        <taxon>Enterobacteriaceae</taxon>
        <taxon>Escherichia</taxon>
    </lineage>
</organism>
<keyword evidence="2" id="KW-1185">Reference proteome</keyword>
<dbReference type="KEGG" id="ecg:E2348C_2753"/>
<dbReference type="GO" id="GO:0008233">
    <property type="term" value="F:peptidase activity"/>
    <property type="evidence" value="ECO:0007669"/>
    <property type="project" value="UniProtKB-KW"/>
</dbReference>
<proteinExistence type="predicted"/>
<gene>
    <name evidence="1" type="ordered locus">E2348C_2753</name>
</gene>
<keyword evidence="1" id="KW-0645">Protease</keyword>
<protein>
    <submittedName>
        <fullName evidence="1">Predicted protease</fullName>
    </submittedName>
</protein>
<keyword evidence="1" id="KW-0378">Hydrolase</keyword>
<dbReference type="HOGENOM" id="CLU_1486828_0_0_6"/>
<accession>B7UGR6</accession>
<reference evidence="1 2" key="1">
    <citation type="journal article" date="2009" name="J. Bacteriol.">
        <title>Complete genome sequence and comparative genome analysis of enteropathogenic Escherichia coli O127:H6 strain E2348/69.</title>
        <authorList>
            <person name="Iguchi A."/>
            <person name="Thomson N.R."/>
            <person name="Ogura Y."/>
            <person name="Saunders D."/>
            <person name="Ooka T."/>
            <person name="Henderson I.R."/>
            <person name="Harris D."/>
            <person name="Asadulghani M."/>
            <person name="Kurokawa K."/>
            <person name="Dean P."/>
            <person name="Kenny B."/>
            <person name="Quail M.A."/>
            <person name="Thurston S."/>
            <person name="Dougan G."/>
            <person name="Hayashi T."/>
            <person name="Parkhill J."/>
            <person name="Frankel G."/>
        </authorList>
    </citation>
    <scope>NUCLEOTIDE SEQUENCE [LARGE SCALE GENOMIC DNA]</scope>
    <source>
        <strain evidence="2">E2348/69 / EPEC</strain>
    </source>
</reference>
<sequence>MIRKRMIRLRNDGNSTIADFYAVDEEPQTFQMDIFNWTGSQVVADAAFQNFFSLSGIVKAADGNANLSINSGNLIFPAQEAPSQVLFSTRINGTVGGASGTAREWMIQTRRPNGDIVGSESSVKVNGTSISNRDDVLASFTMNELDPFTVSGIQVGLSNESGQTITLTSVSVRVQRVISID</sequence>